<evidence type="ECO:0000313" key="3">
    <source>
        <dbReference type="EMBL" id="TDQ48224.1"/>
    </source>
</evidence>
<gene>
    <name evidence="3" type="ORF">EV190_11938</name>
</gene>
<feature type="transmembrane region" description="Helical" evidence="2">
    <location>
        <begin position="95"/>
        <end position="114"/>
    </location>
</feature>
<dbReference type="Proteomes" id="UP000295281">
    <property type="component" value="Unassembled WGS sequence"/>
</dbReference>
<reference evidence="3 4" key="1">
    <citation type="submission" date="2019-03" db="EMBL/GenBank/DDBJ databases">
        <title>Genomic Encyclopedia of Type Strains, Phase IV (KMG-IV): sequencing the most valuable type-strain genomes for metagenomic binning, comparative biology and taxonomic classification.</title>
        <authorList>
            <person name="Goeker M."/>
        </authorList>
    </citation>
    <scope>NUCLEOTIDE SEQUENCE [LARGE SCALE GENOMIC DNA]</scope>
    <source>
        <strain evidence="3 4">DSM 46770</strain>
    </source>
</reference>
<feature type="transmembrane region" description="Helical" evidence="2">
    <location>
        <begin position="38"/>
        <end position="59"/>
    </location>
</feature>
<comment type="caution">
    <text evidence="3">The sequence shown here is derived from an EMBL/GenBank/DDBJ whole genome shotgun (WGS) entry which is preliminary data.</text>
</comment>
<keyword evidence="4" id="KW-1185">Reference proteome</keyword>
<feature type="region of interest" description="Disordered" evidence="1">
    <location>
        <begin position="1"/>
        <end position="27"/>
    </location>
</feature>
<sequence>MPPVAPYNPNIPPPPNPYTNAPPALTPRAPVRTATGTVVLHYLGGLGAMLVMTLMSALGIGEGHIMFHVLFLGLVGVGLRLVFARGQRTDKALGSGLLTGALGAAATAVVLAVTGG</sequence>
<feature type="transmembrane region" description="Helical" evidence="2">
    <location>
        <begin position="65"/>
        <end position="83"/>
    </location>
</feature>
<accession>A0A4R6UX99</accession>
<keyword evidence="2" id="KW-0812">Transmembrane</keyword>
<evidence type="ECO:0000256" key="2">
    <source>
        <dbReference type="SAM" id="Phobius"/>
    </source>
</evidence>
<keyword evidence="2" id="KW-1133">Transmembrane helix</keyword>
<feature type="compositionally biased region" description="Pro residues" evidence="1">
    <location>
        <begin position="1"/>
        <end position="17"/>
    </location>
</feature>
<evidence type="ECO:0000313" key="4">
    <source>
        <dbReference type="Proteomes" id="UP000295281"/>
    </source>
</evidence>
<protein>
    <submittedName>
        <fullName evidence="3">Uncharacterized protein</fullName>
    </submittedName>
</protein>
<dbReference type="RefSeq" id="WP_133742775.1">
    <property type="nucleotide sequence ID" value="NZ_SNYN01000019.1"/>
</dbReference>
<proteinExistence type="predicted"/>
<name>A0A4R6UX99_9ACTN</name>
<keyword evidence="2" id="KW-0472">Membrane</keyword>
<evidence type="ECO:0000256" key="1">
    <source>
        <dbReference type="SAM" id="MobiDB-lite"/>
    </source>
</evidence>
<dbReference type="AlphaFoldDB" id="A0A4R6UX99"/>
<feature type="compositionally biased region" description="Low complexity" evidence="1">
    <location>
        <begin position="18"/>
        <end position="27"/>
    </location>
</feature>
<organism evidence="3 4">
    <name type="scientific">Actinorugispora endophytica</name>
    <dbReference type="NCBI Taxonomy" id="1605990"/>
    <lineage>
        <taxon>Bacteria</taxon>
        <taxon>Bacillati</taxon>
        <taxon>Actinomycetota</taxon>
        <taxon>Actinomycetes</taxon>
        <taxon>Streptosporangiales</taxon>
        <taxon>Nocardiopsidaceae</taxon>
        <taxon>Actinorugispora</taxon>
    </lineage>
</organism>
<dbReference type="EMBL" id="SNYN01000019">
    <property type="protein sequence ID" value="TDQ48224.1"/>
    <property type="molecule type" value="Genomic_DNA"/>
</dbReference>